<protein>
    <submittedName>
        <fullName evidence="2">Uncharacterized protein</fullName>
    </submittedName>
</protein>
<gene>
    <name evidence="2" type="ORF">GFSPODELE1_LOCUS3673</name>
</gene>
<keyword evidence="3" id="KW-1185">Reference proteome</keyword>
<accession>A0ABP1D151</accession>
<sequence length="79" mass="8542">MPIAYADPDTMDYLPSSPGSYDDEVEPVSEEPEIPPPPKQGHNQIVLGFQPPPDRPVAGVRARKSKSRKAVLRSMGADG</sequence>
<organism evidence="2 3">
    <name type="scientific">Somion occarium</name>
    <dbReference type="NCBI Taxonomy" id="3059160"/>
    <lineage>
        <taxon>Eukaryota</taxon>
        <taxon>Fungi</taxon>
        <taxon>Dikarya</taxon>
        <taxon>Basidiomycota</taxon>
        <taxon>Agaricomycotina</taxon>
        <taxon>Agaricomycetes</taxon>
        <taxon>Polyporales</taxon>
        <taxon>Cerrenaceae</taxon>
        <taxon>Somion</taxon>
    </lineage>
</organism>
<reference evidence="3" key="1">
    <citation type="submission" date="2024-04" db="EMBL/GenBank/DDBJ databases">
        <authorList>
            <person name="Shaw F."/>
            <person name="Minotto A."/>
        </authorList>
    </citation>
    <scope>NUCLEOTIDE SEQUENCE [LARGE SCALE GENOMIC DNA]</scope>
</reference>
<proteinExistence type="predicted"/>
<dbReference type="EMBL" id="OZ037945">
    <property type="protein sequence ID" value="CAL1701620.1"/>
    <property type="molecule type" value="Genomic_DNA"/>
</dbReference>
<evidence type="ECO:0000313" key="3">
    <source>
        <dbReference type="Proteomes" id="UP001497453"/>
    </source>
</evidence>
<dbReference type="Proteomes" id="UP001497453">
    <property type="component" value="Chromosome 2"/>
</dbReference>
<feature type="region of interest" description="Disordered" evidence="1">
    <location>
        <begin position="1"/>
        <end position="79"/>
    </location>
</feature>
<feature type="compositionally biased region" description="Basic residues" evidence="1">
    <location>
        <begin position="61"/>
        <end position="71"/>
    </location>
</feature>
<feature type="compositionally biased region" description="Acidic residues" evidence="1">
    <location>
        <begin position="21"/>
        <end position="33"/>
    </location>
</feature>
<evidence type="ECO:0000256" key="1">
    <source>
        <dbReference type="SAM" id="MobiDB-lite"/>
    </source>
</evidence>
<name>A0ABP1D151_9APHY</name>
<evidence type="ECO:0000313" key="2">
    <source>
        <dbReference type="EMBL" id="CAL1701620.1"/>
    </source>
</evidence>